<evidence type="ECO:0000313" key="3">
    <source>
        <dbReference type="Proteomes" id="UP001589647"/>
    </source>
</evidence>
<dbReference type="EMBL" id="JBHMEI010000013">
    <property type="protein sequence ID" value="MFB9203133.1"/>
    <property type="molecule type" value="Genomic_DNA"/>
</dbReference>
<dbReference type="EC" id="2.8.2.-" evidence="2"/>
<evidence type="ECO:0000313" key="2">
    <source>
        <dbReference type="EMBL" id="MFB9203133.1"/>
    </source>
</evidence>
<gene>
    <name evidence="2" type="ORF">ACFFV7_18175</name>
</gene>
<feature type="region of interest" description="Disordered" evidence="1">
    <location>
        <begin position="222"/>
        <end position="265"/>
    </location>
</feature>
<accession>A0ABV5IGB8</accession>
<dbReference type="InterPro" id="IPR027417">
    <property type="entry name" value="P-loop_NTPase"/>
</dbReference>
<dbReference type="Gene3D" id="3.40.50.300">
    <property type="entry name" value="P-loop containing nucleotide triphosphate hydrolases"/>
    <property type="match status" value="1"/>
</dbReference>
<keyword evidence="3" id="KW-1185">Reference proteome</keyword>
<dbReference type="PANTHER" id="PTHR36978:SF4">
    <property type="entry name" value="P-LOOP CONTAINING NUCLEOSIDE TRIPHOSPHATE HYDROLASE PROTEIN"/>
    <property type="match status" value="1"/>
</dbReference>
<proteinExistence type="predicted"/>
<reference evidence="2 3" key="1">
    <citation type="submission" date="2024-09" db="EMBL/GenBank/DDBJ databases">
        <authorList>
            <person name="Sun Q."/>
            <person name="Mori K."/>
        </authorList>
    </citation>
    <scope>NUCLEOTIDE SEQUENCE [LARGE SCALE GENOMIC DNA]</scope>
    <source>
        <strain evidence="2 3">CCM 3426</strain>
    </source>
</reference>
<name>A0ABV5IGB8_9ACTN</name>
<keyword evidence="2" id="KW-0808">Transferase</keyword>
<sequence length="265" mass="29149">MKVIGAGVGRTGTLSLKAALERLGLGPCFHGRHVLDHPDRLGLWRAAAAGRPVPWAAVFEGYASTVDWPGAAFWRDLTAAFPAAKVILTVRDPESWYDSVSRTVYRMFGDGPADARVARARRVVPGLGVFTAFHRQMIWDGFFTGRFADREHAITVYREHNDAVRREVPADRLLVVEPGAGWEPLCAFLGVPAPDEPYPHLNDPERFWARVEARMAESQLLDPDGVAVDDPLPAAEPHGESGHPGQRADVEVVHEEQAQAAQPRE</sequence>
<dbReference type="Pfam" id="PF17784">
    <property type="entry name" value="Sulfotransfer_4"/>
    <property type="match status" value="1"/>
</dbReference>
<dbReference type="GO" id="GO:0016740">
    <property type="term" value="F:transferase activity"/>
    <property type="evidence" value="ECO:0007669"/>
    <property type="project" value="UniProtKB-KW"/>
</dbReference>
<dbReference type="SUPFAM" id="SSF52540">
    <property type="entry name" value="P-loop containing nucleoside triphosphate hydrolases"/>
    <property type="match status" value="1"/>
</dbReference>
<dbReference type="PANTHER" id="PTHR36978">
    <property type="entry name" value="P-LOOP CONTAINING NUCLEOTIDE TRIPHOSPHATE HYDROLASE"/>
    <property type="match status" value="1"/>
</dbReference>
<dbReference type="InterPro" id="IPR040632">
    <property type="entry name" value="Sulfotransfer_4"/>
</dbReference>
<dbReference type="RefSeq" id="WP_189646263.1">
    <property type="nucleotide sequence ID" value="NZ_BMRC01000002.1"/>
</dbReference>
<comment type="caution">
    <text evidence="2">The sequence shown here is derived from an EMBL/GenBank/DDBJ whole genome shotgun (WGS) entry which is preliminary data.</text>
</comment>
<evidence type="ECO:0000256" key="1">
    <source>
        <dbReference type="SAM" id="MobiDB-lite"/>
    </source>
</evidence>
<protein>
    <submittedName>
        <fullName evidence="2">Sulfotransferase family protein</fullName>
        <ecNumber evidence="2">2.8.2.-</ecNumber>
    </submittedName>
</protein>
<dbReference type="Proteomes" id="UP001589647">
    <property type="component" value="Unassembled WGS sequence"/>
</dbReference>
<feature type="compositionally biased region" description="Basic and acidic residues" evidence="1">
    <location>
        <begin position="237"/>
        <end position="265"/>
    </location>
</feature>
<organism evidence="2 3">
    <name type="scientific">Nonomuraea spiralis</name>
    <dbReference type="NCBI Taxonomy" id="46182"/>
    <lineage>
        <taxon>Bacteria</taxon>
        <taxon>Bacillati</taxon>
        <taxon>Actinomycetota</taxon>
        <taxon>Actinomycetes</taxon>
        <taxon>Streptosporangiales</taxon>
        <taxon>Streptosporangiaceae</taxon>
        <taxon>Nonomuraea</taxon>
    </lineage>
</organism>